<accession>A0A822YD45</accession>
<dbReference type="AlphaFoldDB" id="A0A822YD45"/>
<reference evidence="3 4" key="1">
    <citation type="journal article" date="2020" name="Mol. Biol. Evol.">
        <title>Distinct Expression and Methylation Patterns for Genes with Different Fates following a Single Whole-Genome Duplication in Flowering Plants.</title>
        <authorList>
            <person name="Shi T."/>
            <person name="Rahmani R.S."/>
            <person name="Gugger P.F."/>
            <person name="Wang M."/>
            <person name="Li H."/>
            <person name="Zhang Y."/>
            <person name="Li Z."/>
            <person name="Wang Q."/>
            <person name="Van de Peer Y."/>
            <person name="Marchal K."/>
            <person name="Chen J."/>
        </authorList>
    </citation>
    <scope>NUCLEOTIDE SEQUENCE [LARGE SCALE GENOMIC DNA]</scope>
    <source>
        <tissue evidence="3">Leaf</tissue>
    </source>
</reference>
<keyword evidence="4" id="KW-1185">Reference proteome</keyword>
<evidence type="ECO:0000259" key="2">
    <source>
        <dbReference type="Pfam" id="PF22936"/>
    </source>
</evidence>
<dbReference type="PANTHER" id="PTHR47592:SF27">
    <property type="entry name" value="OS08G0421700 PROTEIN"/>
    <property type="match status" value="1"/>
</dbReference>
<dbReference type="InterPro" id="IPR054722">
    <property type="entry name" value="PolX-like_BBD"/>
</dbReference>
<sequence length="199" mass="22556">MRRKPTFSDSESLTAKDSGYEHGRSKEMGDKKNRSRSKSKLKKTQRKWCKKDGYWLKDCKKFAKAQKKKGKATNEASVTSNTENDGDLFTISLVMDSLNTWIHDSGCSYHMCPYRDWFSTYESHVGGTILMGNNDKCKTIGIGTIKIKMFDEIVRHVPNLKKSSVSLGALDDLGCTYSGTDVVIKVKMDAMVFIIREKK</sequence>
<organism evidence="3 4">
    <name type="scientific">Nelumbo nucifera</name>
    <name type="common">Sacred lotus</name>
    <dbReference type="NCBI Taxonomy" id="4432"/>
    <lineage>
        <taxon>Eukaryota</taxon>
        <taxon>Viridiplantae</taxon>
        <taxon>Streptophyta</taxon>
        <taxon>Embryophyta</taxon>
        <taxon>Tracheophyta</taxon>
        <taxon>Spermatophyta</taxon>
        <taxon>Magnoliopsida</taxon>
        <taxon>Proteales</taxon>
        <taxon>Nelumbonaceae</taxon>
        <taxon>Nelumbo</taxon>
    </lineage>
</organism>
<proteinExistence type="predicted"/>
<feature type="domain" description="Retrovirus-related Pol polyprotein from transposon TNT 1-94-like beta-barrel" evidence="2">
    <location>
        <begin position="101"/>
        <end position="175"/>
    </location>
</feature>
<comment type="caution">
    <text evidence="3">The sequence shown here is derived from an EMBL/GenBank/DDBJ whole genome shotgun (WGS) entry which is preliminary data.</text>
</comment>
<dbReference type="PANTHER" id="PTHR47592">
    <property type="entry name" value="PBF68 PROTEIN"/>
    <property type="match status" value="1"/>
</dbReference>
<feature type="compositionally biased region" description="Basic and acidic residues" evidence="1">
    <location>
        <begin position="18"/>
        <end position="32"/>
    </location>
</feature>
<feature type="region of interest" description="Disordered" evidence="1">
    <location>
        <begin position="1"/>
        <end position="46"/>
    </location>
</feature>
<evidence type="ECO:0000256" key="1">
    <source>
        <dbReference type="SAM" id="MobiDB-lite"/>
    </source>
</evidence>
<evidence type="ECO:0000313" key="3">
    <source>
        <dbReference type="EMBL" id="DAD29219.1"/>
    </source>
</evidence>
<dbReference type="Proteomes" id="UP000607653">
    <property type="component" value="Unassembled WGS sequence"/>
</dbReference>
<dbReference type="Pfam" id="PF22936">
    <property type="entry name" value="Pol_BBD"/>
    <property type="match status" value="1"/>
</dbReference>
<dbReference type="EMBL" id="DUZY01000002">
    <property type="protein sequence ID" value="DAD29219.1"/>
    <property type="molecule type" value="Genomic_DNA"/>
</dbReference>
<gene>
    <name evidence="3" type="ORF">HUJ06_030687</name>
</gene>
<evidence type="ECO:0000313" key="4">
    <source>
        <dbReference type="Proteomes" id="UP000607653"/>
    </source>
</evidence>
<protein>
    <recommendedName>
        <fullName evidence="2">Retrovirus-related Pol polyprotein from transposon TNT 1-94-like beta-barrel domain-containing protein</fullName>
    </recommendedName>
</protein>
<feature type="compositionally biased region" description="Basic residues" evidence="1">
    <location>
        <begin position="33"/>
        <end position="46"/>
    </location>
</feature>
<name>A0A822YD45_NELNU</name>